<protein>
    <submittedName>
        <fullName evidence="7">Amino acid transporter</fullName>
    </submittedName>
</protein>
<dbReference type="PANTHER" id="PTHR45649:SF25">
    <property type="entry name" value="TRANSPORTER, PUTATIVE (EUROFUNG)-RELATED"/>
    <property type="match status" value="1"/>
</dbReference>
<keyword evidence="5 6" id="KW-0472">Membrane</keyword>
<evidence type="ECO:0000256" key="2">
    <source>
        <dbReference type="ARBA" id="ARBA00022448"/>
    </source>
</evidence>
<feature type="transmembrane region" description="Helical" evidence="6">
    <location>
        <begin position="155"/>
        <end position="174"/>
    </location>
</feature>
<dbReference type="EMBL" id="AKHY01000104">
    <property type="protein sequence ID" value="EIT81401.1"/>
    <property type="molecule type" value="Genomic_DNA"/>
</dbReference>
<dbReference type="Proteomes" id="UP000002812">
    <property type="component" value="Unassembled WGS sequence"/>
</dbReference>
<dbReference type="PIRSF" id="PIRSF006060">
    <property type="entry name" value="AA_transporter"/>
    <property type="match status" value="1"/>
</dbReference>
<gene>
    <name evidence="7" type="ORF">Ao3042_02132</name>
</gene>
<feature type="transmembrane region" description="Helical" evidence="6">
    <location>
        <begin position="313"/>
        <end position="337"/>
    </location>
</feature>
<evidence type="ECO:0000256" key="1">
    <source>
        <dbReference type="ARBA" id="ARBA00004141"/>
    </source>
</evidence>
<feature type="transmembrane region" description="Helical" evidence="6">
    <location>
        <begin position="66"/>
        <end position="90"/>
    </location>
</feature>
<dbReference type="HOGENOM" id="CLU_004495_6_1_1"/>
<keyword evidence="2" id="KW-0813">Transport</keyword>
<reference evidence="8" key="2">
    <citation type="submission" date="2012-06" db="EMBL/GenBank/DDBJ databases">
        <title>Comparative genomic analyses of Aspergillus oryzae 3.042 and A. oryzae RIB40 for soy-sauce fermentation.</title>
        <authorList>
            <person name="Zhao G."/>
            <person name="Hou L."/>
            <person name="Wang C."/>
            <person name="Cao X."/>
        </authorList>
    </citation>
    <scope>NUCLEOTIDE SEQUENCE [LARGE SCALE GENOMIC DNA]</scope>
    <source>
        <strain evidence="8">3.042</strain>
    </source>
</reference>
<keyword evidence="3 6" id="KW-0812">Transmembrane</keyword>
<feature type="transmembrane region" description="Helical" evidence="6">
    <location>
        <begin position="37"/>
        <end position="54"/>
    </location>
</feature>
<feature type="transmembrane region" description="Helical" evidence="6">
    <location>
        <begin position="111"/>
        <end position="135"/>
    </location>
</feature>
<sequence>MASYEMKNRVELGHSLSQDRDEQDLARLGKKSVLKRNFSVLSILAFSCTIIATWEGLLDGGPAGAVYGYIFAWIGTGSCFVVIAELSSMAPTSGGQYHWCAMLAPPSCMKFYSYITGWITVFAWQSAFASIALLSGTEIQGAAILTFPNYQSEPYHGTLILWACVLVALAVNVIGGKLLPRLENLVFVLHIVGFLAILITLTYMADHKSAKEVFTTWTNEGGWSSNGIVFFIGMQGSAFAFSGGDAAVHMAEEVQHASVVIPRALILTVLINGVLGFGMLIGVLFCMGDLAAATSTPTGYPYMEIFLQATNSLSGTVTMICISLVIGICSAIGMIAATSRQFWSFARDRGVPGWRLWSKVSPTTDIPIYSVCFTMVVSCLLGLINIGSDVALKDILSMAVSGLYLSYLAVGSLLLYRRVCGHIRPSSECEDTTVNVPNAPLVWGPFRVPGILGMVNNGFAVCYMIIVIFFSFWPTKAAVNYKSMNYSVVGTFGTVLIAVIYYVVRARHVYHGPVVELSKPSGFSRKLKTNPGREKTLQRPQSRIPEPRLSHRLI</sequence>
<name>I8IPX7_ASPO3</name>
<accession>I8IPX7</accession>
<evidence type="ECO:0000256" key="4">
    <source>
        <dbReference type="ARBA" id="ARBA00022989"/>
    </source>
</evidence>
<dbReference type="InterPro" id="IPR002293">
    <property type="entry name" value="AA/rel_permease1"/>
</dbReference>
<dbReference type="GO" id="GO:0022857">
    <property type="term" value="F:transmembrane transporter activity"/>
    <property type="evidence" value="ECO:0007669"/>
    <property type="project" value="InterPro"/>
</dbReference>
<feature type="transmembrane region" description="Helical" evidence="6">
    <location>
        <begin position="366"/>
        <end position="384"/>
    </location>
</feature>
<dbReference type="Gene3D" id="1.20.1740.10">
    <property type="entry name" value="Amino acid/polyamine transporter I"/>
    <property type="match status" value="1"/>
</dbReference>
<dbReference type="AlphaFoldDB" id="I8IPX7"/>
<feature type="transmembrane region" description="Helical" evidence="6">
    <location>
        <begin position="485"/>
        <end position="504"/>
    </location>
</feature>
<dbReference type="Pfam" id="PF13520">
    <property type="entry name" value="AA_permease_2"/>
    <property type="match status" value="1"/>
</dbReference>
<feature type="transmembrane region" description="Helical" evidence="6">
    <location>
        <begin position="186"/>
        <end position="205"/>
    </location>
</feature>
<evidence type="ECO:0000256" key="5">
    <source>
        <dbReference type="ARBA" id="ARBA00023136"/>
    </source>
</evidence>
<feature type="transmembrane region" description="Helical" evidence="6">
    <location>
        <begin position="396"/>
        <end position="416"/>
    </location>
</feature>
<dbReference type="GO" id="GO:0016020">
    <property type="term" value="C:membrane"/>
    <property type="evidence" value="ECO:0007669"/>
    <property type="project" value="UniProtKB-SubCell"/>
</dbReference>
<comment type="subcellular location">
    <subcellularLocation>
        <location evidence="1">Membrane</location>
        <topology evidence="1">Multi-pass membrane protein</topology>
    </subcellularLocation>
</comment>
<reference evidence="7 8" key="1">
    <citation type="journal article" date="2012" name="Eukaryot. Cell">
        <title>Draft genome sequence of Aspergillus oryzae strain 3.042.</title>
        <authorList>
            <person name="Zhao G."/>
            <person name="Yao Y."/>
            <person name="Qi W."/>
            <person name="Wang C."/>
            <person name="Hou L."/>
            <person name="Zeng B."/>
            <person name="Cao X."/>
        </authorList>
    </citation>
    <scope>NUCLEOTIDE SEQUENCE [LARGE SCALE GENOMIC DNA]</scope>
    <source>
        <strain evidence="7 8">3.042</strain>
    </source>
</reference>
<feature type="transmembrane region" description="Helical" evidence="6">
    <location>
        <begin position="451"/>
        <end position="473"/>
    </location>
</feature>
<keyword evidence="4 6" id="KW-1133">Transmembrane helix</keyword>
<dbReference type="PANTHER" id="PTHR45649">
    <property type="entry name" value="AMINO-ACID PERMEASE BAT1"/>
    <property type="match status" value="1"/>
</dbReference>
<dbReference type="OrthoDB" id="3257095at2759"/>
<comment type="caution">
    <text evidence="7">The sequence shown here is derived from an EMBL/GenBank/DDBJ whole genome shotgun (WGS) entry which is preliminary data.</text>
</comment>
<organism evidence="7 8">
    <name type="scientific">Aspergillus oryzae (strain 3.042)</name>
    <name type="common">Yellow koji mold</name>
    <dbReference type="NCBI Taxonomy" id="1160506"/>
    <lineage>
        <taxon>Eukaryota</taxon>
        <taxon>Fungi</taxon>
        <taxon>Dikarya</taxon>
        <taxon>Ascomycota</taxon>
        <taxon>Pezizomycotina</taxon>
        <taxon>Eurotiomycetes</taxon>
        <taxon>Eurotiomycetidae</taxon>
        <taxon>Eurotiales</taxon>
        <taxon>Aspergillaceae</taxon>
        <taxon>Aspergillus</taxon>
        <taxon>Aspergillus subgen. Circumdati</taxon>
    </lineage>
</organism>
<proteinExistence type="predicted"/>
<evidence type="ECO:0000256" key="3">
    <source>
        <dbReference type="ARBA" id="ARBA00022692"/>
    </source>
</evidence>
<evidence type="ECO:0000256" key="6">
    <source>
        <dbReference type="SAM" id="Phobius"/>
    </source>
</evidence>
<evidence type="ECO:0000313" key="8">
    <source>
        <dbReference type="Proteomes" id="UP000002812"/>
    </source>
</evidence>
<evidence type="ECO:0000313" key="7">
    <source>
        <dbReference type="EMBL" id="EIT81401.1"/>
    </source>
</evidence>
<feature type="transmembrane region" description="Helical" evidence="6">
    <location>
        <begin position="264"/>
        <end position="293"/>
    </location>
</feature>